<dbReference type="AlphaFoldDB" id="A0A6G0VND2"/>
<keyword evidence="2" id="KW-1185">Reference proteome</keyword>
<evidence type="ECO:0000313" key="1">
    <source>
        <dbReference type="EMBL" id="KAF0703037.1"/>
    </source>
</evidence>
<protein>
    <recommendedName>
        <fullName evidence="3">NOF-FB transposable element protein</fullName>
    </recommendedName>
</protein>
<reference evidence="1 2" key="1">
    <citation type="submission" date="2019-08" db="EMBL/GenBank/DDBJ databases">
        <title>Whole genome of Aphis craccivora.</title>
        <authorList>
            <person name="Voronova N.V."/>
            <person name="Shulinski R.S."/>
            <person name="Bandarenka Y.V."/>
            <person name="Zhorov D.G."/>
            <person name="Warner D."/>
        </authorList>
    </citation>
    <scope>NUCLEOTIDE SEQUENCE [LARGE SCALE GENOMIC DNA]</scope>
    <source>
        <strain evidence="1">180601</strain>
        <tissue evidence="1">Whole Body</tissue>
    </source>
</reference>
<feature type="non-terminal residue" evidence="1">
    <location>
        <position position="1"/>
    </location>
</feature>
<gene>
    <name evidence="1" type="ORF">FWK35_00038829</name>
</gene>
<organism evidence="1 2">
    <name type="scientific">Aphis craccivora</name>
    <name type="common">Cowpea aphid</name>
    <dbReference type="NCBI Taxonomy" id="307492"/>
    <lineage>
        <taxon>Eukaryota</taxon>
        <taxon>Metazoa</taxon>
        <taxon>Ecdysozoa</taxon>
        <taxon>Arthropoda</taxon>
        <taxon>Hexapoda</taxon>
        <taxon>Insecta</taxon>
        <taxon>Pterygota</taxon>
        <taxon>Neoptera</taxon>
        <taxon>Paraneoptera</taxon>
        <taxon>Hemiptera</taxon>
        <taxon>Sternorrhyncha</taxon>
        <taxon>Aphidomorpha</taxon>
        <taxon>Aphidoidea</taxon>
        <taxon>Aphididae</taxon>
        <taxon>Aphidini</taxon>
        <taxon>Aphis</taxon>
        <taxon>Aphis</taxon>
    </lineage>
</organism>
<dbReference type="EMBL" id="VUJU01014056">
    <property type="protein sequence ID" value="KAF0703037.1"/>
    <property type="molecule type" value="Genomic_DNA"/>
</dbReference>
<accession>A0A6G0VND2</accession>
<sequence>PRGPKPKIPHDDVFKALEDVRDELFDSNGNLMPYTSNIWSTISNGLDGKITTHSLYISVYQDRHSWLSRLKNSEHFPNIQQSSIIIKNKSDDESLKSSMSNSSINIKKNIKRFSIDISYRKFIKMKPTTVLYGKKNKKKAYTTLKPGFWTNIINDEFLKNYKMPCTYIYKRCRIYNSSNSEHYLTFQGQCKDCGVYLHGWSDHKPQEGFPLKLFIETRDTRGSWEEHYSKRPLNGYKRSIVGKALSKDTAGNWRRQAVSSIDFGDHLPPNIYNNSVLWKCKQQFIDSSLGITENCPIKSLIELKYGKYAGSIHTISAAKLFILYWTPSQLVIYKHVQKSYCRLSIDATGGLIKKINRTKQGILSGHIFLYEAVLNTNSYQVPVTQMVSEQHDTLTIFYWLAQWLKDGVPIPQETTCDYSKALLGAISRAFCNGITLYDYVEKCFNILYYKISNSLPCYIRIDIAHLVKLVCRWKCLTGTTNYRLKEFYVRCVMLLIRANCLEEFEN</sequence>
<evidence type="ECO:0000313" key="2">
    <source>
        <dbReference type="Proteomes" id="UP000478052"/>
    </source>
</evidence>
<evidence type="ECO:0008006" key="3">
    <source>
        <dbReference type="Google" id="ProtNLM"/>
    </source>
</evidence>
<proteinExistence type="predicted"/>
<name>A0A6G0VND2_APHCR</name>
<comment type="caution">
    <text evidence="1">The sequence shown here is derived from an EMBL/GenBank/DDBJ whole genome shotgun (WGS) entry which is preliminary data.</text>
</comment>
<feature type="non-terminal residue" evidence="1">
    <location>
        <position position="506"/>
    </location>
</feature>
<dbReference type="Proteomes" id="UP000478052">
    <property type="component" value="Unassembled WGS sequence"/>
</dbReference>
<dbReference type="OrthoDB" id="10055366at2759"/>